<evidence type="ECO:0000256" key="5">
    <source>
        <dbReference type="ARBA" id="ARBA00022475"/>
    </source>
</evidence>
<dbReference type="InterPro" id="IPR023087">
    <property type="entry name" value="Flg_Motor_Flig_C"/>
</dbReference>
<dbReference type="Pfam" id="PF14841">
    <property type="entry name" value="FliG_M"/>
    <property type="match status" value="1"/>
</dbReference>
<dbReference type="SUPFAM" id="SSF48029">
    <property type="entry name" value="FliG"/>
    <property type="match status" value="3"/>
</dbReference>
<evidence type="ECO:0000256" key="3">
    <source>
        <dbReference type="ARBA" id="ARBA00010299"/>
    </source>
</evidence>
<keyword evidence="7" id="KW-0283">Flagellar rotation</keyword>
<gene>
    <name evidence="14" type="primary">fliG_1</name>
    <name evidence="14" type="ORF">Pr1d_03160</name>
</gene>
<keyword evidence="14" id="KW-0282">Flagellum</keyword>
<evidence type="ECO:0000256" key="1">
    <source>
        <dbReference type="ARBA" id="ARBA00004117"/>
    </source>
</evidence>
<reference evidence="14 15" key="1">
    <citation type="submission" date="2019-08" db="EMBL/GenBank/DDBJ databases">
        <title>Deep-cultivation of Planctomycetes and their phenomic and genomic characterization uncovers novel biology.</title>
        <authorList>
            <person name="Wiegand S."/>
            <person name="Jogler M."/>
            <person name="Boedeker C."/>
            <person name="Pinto D."/>
            <person name="Vollmers J."/>
            <person name="Rivas-Marin E."/>
            <person name="Kohn T."/>
            <person name="Peeters S.H."/>
            <person name="Heuer A."/>
            <person name="Rast P."/>
            <person name="Oberbeckmann S."/>
            <person name="Bunk B."/>
            <person name="Jeske O."/>
            <person name="Meyerdierks A."/>
            <person name="Storesund J.E."/>
            <person name="Kallscheuer N."/>
            <person name="Luecker S."/>
            <person name="Lage O.M."/>
            <person name="Pohl T."/>
            <person name="Merkel B.J."/>
            <person name="Hornburger P."/>
            <person name="Mueller R.-W."/>
            <person name="Bruemmer F."/>
            <person name="Labrenz M."/>
            <person name="Spormann A.M."/>
            <person name="Op den Camp H."/>
            <person name="Overmann J."/>
            <person name="Amann R."/>
            <person name="Jetten M.S.M."/>
            <person name="Mascher T."/>
            <person name="Medema M.H."/>
            <person name="Devos D.P."/>
            <person name="Kaster A.-K."/>
            <person name="Ovreas L."/>
            <person name="Rohde M."/>
            <person name="Galperin M.Y."/>
            <person name="Jogler C."/>
        </authorList>
    </citation>
    <scope>NUCLEOTIDE SEQUENCE [LARGE SCALE GENOMIC DNA]</scope>
    <source>
        <strain evidence="14 15">Pr1d</strain>
    </source>
</reference>
<dbReference type="GO" id="GO:0009425">
    <property type="term" value="C:bacterial-type flagellum basal body"/>
    <property type="evidence" value="ECO:0007669"/>
    <property type="project" value="UniProtKB-SubCell"/>
</dbReference>
<feature type="region of interest" description="Disordered" evidence="10">
    <location>
        <begin position="234"/>
        <end position="273"/>
    </location>
</feature>
<organism evidence="14 15">
    <name type="scientific">Bythopirellula goksoeyrii</name>
    <dbReference type="NCBI Taxonomy" id="1400387"/>
    <lineage>
        <taxon>Bacteria</taxon>
        <taxon>Pseudomonadati</taxon>
        <taxon>Planctomycetota</taxon>
        <taxon>Planctomycetia</taxon>
        <taxon>Pirellulales</taxon>
        <taxon>Lacipirellulaceae</taxon>
        <taxon>Bythopirellula</taxon>
    </lineage>
</organism>
<keyword evidence="5" id="KW-1003">Cell membrane</keyword>
<dbReference type="EMBL" id="CP042913">
    <property type="protein sequence ID" value="QEG33055.1"/>
    <property type="molecule type" value="Genomic_DNA"/>
</dbReference>
<dbReference type="InterPro" id="IPR011002">
    <property type="entry name" value="FliG_a-hlx"/>
</dbReference>
<name>A0A5B9Q694_9BACT</name>
<feature type="domain" description="Flagellar motor switch protein FliG middle" evidence="12">
    <location>
        <begin position="114"/>
        <end position="180"/>
    </location>
</feature>
<feature type="domain" description="Flagellar motor switch protein FliG C-terminal" evidence="11">
    <location>
        <begin position="284"/>
        <end position="354"/>
    </location>
</feature>
<keyword evidence="9" id="KW-0975">Bacterial flagellum</keyword>
<keyword evidence="14" id="KW-0969">Cilium</keyword>
<proteinExistence type="inferred from homology"/>
<dbReference type="PANTHER" id="PTHR30534">
    <property type="entry name" value="FLAGELLAR MOTOR SWITCH PROTEIN FLIG"/>
    <property type="match status" value="1"/>
</dbReference>
<keyword evidence="15" id="KW-1185">Reference proteome</keyword>
<evidence type="ECO:0000256" key="10">
    <source>
        <dbReference type="SAM" id="MobiDB-lite"/>
    </source>
</evidence>
<dbReference type="KEGG" id="bgok:Pr1d_03160"/>
<evidence type="ECO:0000259" key="12">
    <source>
        <dbReference type="Pfam" id="PF14841"/>
    </source>
</evidence>
<evidence type="ECO:0000256" key="9">
    <source>
        <dbReference type="ARBA" id="ARBA00023143"/>
    </source>
</evidence>
<dbReference type="AlphaFoldDB" id="A0A5B9Q694"/>
<evidence type="ECO:0000256" key="7">
    <source>
        <dbReference type="ARBA" id="ARBA00022779"/>
    </source>
</evidence>
<dbReference type="PANTHER" id="PTHR30534:SF0">
    <property type="entry name" value="FLAGELLAR MOTOR SWITCH PROTEIN FLIG"/>
    <property type="match status" value="1"/>
</dbReference>
<dbReference type="Gene3D" id="1.10.220.30">
    <property type="match status" value="3"/>
</dbReference>
<keyword evidence="6" id="KW-0145">Chemotaxis</keyword>
<protein>
    <recommendedName>
        <fullName evidence="4">Flagellar motor switch protein FliG</fullName>
    </recommendedName>
</protein>
<keyword evidence="14" id="KW-0966">Cell projection</keyword>
<dbReference type="PRINTS" id="PR00954">
    <property type="entry name" value="FLGMOTORFLIG"/>
</dbReference>
<dbReference type="InterPro" id="IPR032779">
    <property type="entry name" value="FliG_M"/>
</dbReference>
<accession>A0A5B9Q694</accession>
<evidence type="ECO:0000256" key="8">
    <source>
        <dbReference type="ARBA" id="ARBA00023136"/>
    </source>
</evidence>
<evidence type="ECO:0000256" key="2">
    <source>
        <dbReference type="ARBA" id="ARBA00004413"/>
    </source>
</evidence>
<dbReference type="Pfam" id="PF01706">
    <property type="entry name" value="FliG_C"/>
    <property type="match status" value="1"/>
</dbReference>
<sequence length="362" mass="40837">MNETIQDNPLRKVAILVASLDSEWSERVLGSLPADQAAIVRQRVELLTDIDPEEERTILAEFRHSLAQSAQPQNEGVELDISLQDRIRKSDYAPSAVPNRRPLETLSEADTSFIVDMLVGEHPQTIALVLSRLETEHAVDVLSEFSPSDQADVMQRLAELDTIDEESVEVVESQVARWIAEERQRKLRMNAGMDLVERIMSKTPSDQRERMVTEFSKKNSVFALRLSREQVQSPTQVTDGKVTLPVDHSEPRFEPTVVEPLPPTKDEPKNPFANHTTEQCLIELESLDKGRLLRALSQCESHVVCLALVGASEKLMKRVLAGRSRREAKQFRKSLREIGPTRLSDILAAQQEILFAESLLHN</sequence>
<dbReference type="GO" id="GO:0071973">
    <property type="term" value="P:bacterial-type flagellum-dependent cell motility"/>
    <property type="evidence" value="ECO:0007669"/>
    <property type="project" value="InterPro"/>
</dbReference>
<comment type="subcellular location">
    <subcellularLocation>
        <location evidence="1">Bacterial flagellum basal body</location>
    </subcellularLocation>
    <subcellularLocation>
        <location evidence="2">Cell membrane</location>
        <topology evidence="2">Peripheral membrane protein</topology>
        <orientation evidence="2">Cytoplasmic side</orientation>
    </subcellularLocation>
</comment>
<dbReference type="Pfam" id="PF14842">
    <property type="entry name" value="FliG_N"/>
    <property type="match status" value="1"/>
</dbReference>
<dbReference type="GO" id="GO:0006935">
    <property type="term" value="P:chemotaxis"/>
    <property type="evidence" value="ECO:0007669"/>
    <property type="project" value="UniProtKB-KW"/>
</dbReference>
<evidence type="ECO:0000313" key="14">
    <source>
        <dbReference type="EMBL" id="QEG33055.1"/>
    </source>
</evidence>
<evidence type="ECO:0000259" key="11">
    <source>
        <dbReference type="Pfam" id="PF01706"/>
    </source>
</evidence>
<dbReference type="GO" id="GO:0005886">
    <property type="term" value="C:plasma membrane"/>
    <property type="evidence" value="ECO:0007669"/>
    <property type="project" value="UniProtKB-SubCell"/>
</dbReference>
<dbReference type="InterPro" id="IPR000090">
    <property type="entry name" value="Flg_Motor_Flig"/>
</dbReference>
<evidence type="ECO:0000313" key="15">
    <source>
        <dbReference type="Proteomes" id="UP000323917"/>
    </source>
</evidence>
<dbReference type="InterPro" id="IPR028263">
    <property type="entry name" value="FliG_N"/>
</dbReference>
<evidence type="ECO:0000256" key="6">
    <source>
        <dbReference type="ARBA" id="ARBA00022500"/>
    </source>
</evidence>
<evidence type="ECO:0000256" key="4">
    <source>
        <dbReference type="ARBA" id="ARBA00021870"/>
    </source>
</evidence>
<comment type="similarity">
    <text evidence="3">Belongs to the FliG family.</text>
</comment>
<feature type="domain" description="Flagellar motor switch protein FliG N-terminal" evidence="13">
    <location>
        <begin position="10"/>
        <end position="76"/>
    </location>
</feature>
<dbReference type="GO" id="GO:0003774">
    <property type="term" value="F:cytoskeletal motor activity"/>
    <property type="evidence" value="ECO:0007669"/>
    <property type="project" value="InterPro"/>
</dbReference>
<keyword evidence="8" id="KW-0472">Membrane</keyword>
<evidence type="ECO:0000259" key="13">
    <source>
        <dbReference type="Pfam" id="PF14842"/>
    </source>
</evidence>
<dbReference type="Proteomes" id="UP000323917">
    <property type="component" value="Chromosome"/>
</dbReference>